<dbReference type="Proteomes" id="UP001465755">
    <property type="component" value="Unassembled WGS sequence"/>
</dbReference>
<proteinExistence type="inferred from homology"/>
<evidence type="ECO:0000313" key="9">
    <source>
        <dbReference type="Proteomes" id="UP001465755"/>
    </source>
</evidence>
<keyword evidence="2 5" id="KW-0479">Metal-binding</keyword>
<evidence type="ECO:0000256" key="3">
    <source>
        <dbReference type="ARBA" id="ARBA00022833"/>
    </source>
</evidence>
<evidence type="ECO:0000256" key="6">
    <source>
        <dbReference type="SAM" id="MobiDB-lite"/>
    </source>
</evidence>
<feature type="compositionally biased region" description="Polar residues" evidence="6">
    <location>
        <begin position="1"/>
        <end position="10"/>
    </location>
</feature>
<dbReference type="GO" id="GO:0016491">
    <property type="term" value="F:oxidoreductase activity"/>
    <property type="evidence" value="ECO:0007669"/>
    <property type="project" value="UniProtKB-KW"/>
</dbReference>
<evidence type="ECO:0000256" key="4">
    <source>
        <dbReference type="ARBA" id="ARBA00023002"/>
    </source>
</evidence>
<dbReference type="InterPro" id="IPR020843">
    <property type="entry name" value="ER"/>
</dbReference>
<dbReference type="CDD" id="cd08283">
    <property type="entry name" value="FDH_like_1"/>
    <property type="match status" value="1"/>
</dbReference>
<evidence type="ECO:0000313" key="8">
    <source>
        <dbReference type="EMBL" id="KAK9798563.1"/>
    </source>
</evidence>
<dbReference type="SUPFAM" id="SSF50129">
    <property type="entry name" value="GroES-like"/>
    <property type="match status" value="1"/>
</dbReference>
<keyword evidence="9" id="KW-1185">Reference proteome</keyword>
<sequence>MTTSSAQATAQIGRVETAGPTPISSEKLTMSAQDKQSEGKEMLAATWTGKKSVTVVKVPVPRITDPHDVIIKVTATAICGSDLHLYHGVMPGMQKGDQLGHEFMGIVEEVGPAVKTLKRGDRVVEAFDIACGSCSFCSEKLFSECDTTNPSADMEQMYGDRIAAFHGYSHLTGGVSGGQSEYARCHHGDVNLLKVPDSLTDMQVVLLSDILPTAWHATEMGEVRKGDVVAIWGAGPVGILAAMCSRHRGAARIILIDTVPHRLDFALSKLPYLEVIDASKHDVYTRLRELVKEGPHVSIEAVGFHYTKSLVSKVEMMVGLQTDPPDMLNEMIVSTRKGGRISIVGAYAGFTNHFHIGAFMEKNLGMRGGQTPVQKYWHYLLSCIEKGELDPSQVITHTLPLSQAAEGYKMFDNKEEGCIKVVLLPHE</sequence>
<dbReference type="PANTHER" id="PTHR42813">
    <property type="entry name" value="ZINC-TYPE ALCOHOL DEHYDROGENASE-LIKE"/>
    <property type="match status" value="1"/>
</dbReference>
<keyword evidence="3 5" id="KW-0862">Zinc</keyword>
<comment type="cofactor">
    <cofactor evidence="1 5">
        <name>Zn(2+)</name>
        <dbReference type="ChEBI" id="CHEBI:29105"/>
    </cofactor>
</comment>
<dbReference type="Gene3D" id="3.90.180.10">
    <property type="entry name" value="Medium-chain alcohol dehydrogenases, catalytic domain"/>
    <property type="match status" value="1"/>
</dbReference>
<gene>
    <name evidence="8" type="ORF">WJX73_007560</name>
</gene>
<dbReference type="InterPro" id="IPR002328">
    <property type="entry name" value="ADH_Zn_CS"/>
</dbReference>
<feature type="domain" description="Enoyl reductase (ER)" evidence="7">
    <location>
        <begin position="49"/>
        <end position="423"/>
    </location>
</feature>
<evidence type="ECO:0000256" key="2">
    <source>
        <dbReference type="ARBA" id="ARBA00022723"/>
    </source>
</evidence>
<dbReference type="InterPro" id="IPR011032">
    <property type="entry name" value="GroES-like_sf"/>
</dbReference>
<dbReference type="GO" id="GO:0008270">
    <property type="term" value="F:zinc ion binding"/>
    <property type="evidence" value="ECO:0007669"/>
    <property type="project" value="InterPro"/>
</dbReference>
<dbReference type="EMBL" id="JALJOQ010000097">
    <property type="protein sequence ID" value="KAK9798563.1"/>
    <property type="molecule type" value="Genomic_DNA"/>
</dbReference>
<evidence type="ECO:0000256" key="1">
    <source>
        <dbReference type="ARBA" id="ARBA00001947"/>
    </source>
</evidence>
<keyword evidence="4" id="KW-0560">Oxidoreductase</keyword>
<reference evidence="8 9" key="1">
    <citation type="journal article" date="2024" name="Nat. Commun.">
        <title>Phylogenomics reveals the evolutionary origins of lichenization in chlorophyte algae.</title>
        <authorList>
            <person name="Puginier C."/>
            <person name="Libourel C."/>
            <person name="Otte J."/>
            <person name="Skaloud P."/>
            <person name="Haon M."/>
            <person name="Grisel S."/>
            <person name="Petersen M."/>
            <person name="Berrin J.G."/>
            <person name="Delaux P.M."/>
            <person name="Dal Grande F."/>
            <person name="Keller J."/>
        </authorList>
    </citation>
    <scope>NUCLEOTIDE SEQUENCE [LARGE SCALE GENOMIC DNA]</scope>
    <source>
        <strain evidence="8 9">SAG 2036</strain>
    </source>
</reference>
<dbReference type="Gene3D" id="3.40.50.720">
    <property type="entry name" value="NAD(P)-binding Rossmann-like Domain"/>
    <property type="match status" value="1"/>
</dbReference>
<accession>A0AAW1NTK1</accession>
<organism evidence="8 9">
    <name type="scientific">Symbiochloris irregularis</name>
    <dbReference type="NCBI Taxonomy" id="706552"/>
    <lineage>
        <taxon>Eukaryota</taxon>
        <taxon>Viridiplantae</taxon>
        <taxon>Chlorophyta</taxon>
        <taxon>core chlorophytes</taxon>
        <taxon>Trebouxiophyceae</taxon>
        <taxon>Trebouxiales</taxon>
        <taxon>Trebouxiaceae</taxon>
        <taxon>Symbiochloris</taxon>
    </lineage>
</organism>
<dbReference type="PROSITE" id="PS00059">
    <property type="entry name" value="ADH_ZINC"/>
    <property type="match status" value="1"/>
</dbReference>
<dbReference type="InterPro" id="IPR013149">
    <property type="entry name" value="ADH-like_C"/>
</dbReference>
<comment type="similarity">
    <text evidence="5">Belongs to the zinc-containing alcohol dehydrogenase family.</text>
</comment>
<dbReference type="SMART" id="SM00829">
    <property type="entry name" value="PKS_ER"/>
    <property type="match status" value="1"/>
</dbReference>
<comment type="caution">
    <text evidence="8">The sequence shown here is derived from an EMBL/GenBank/DDBJ whole genome shotgun (WGS) entry which is preliminary data.</text>
</comment>
<dbReference type="PANTHER" id="PTHR42813:SF1">
    <property type="entry name" value="DEHYDROGENASE, PUTATIVE (AFU_ORTHOLOGUE AFUA_5G03930)-RELATED"/>
    <property type="match status" value="1"/>
</dbReference>
<feature type="region of interest" description="Disordered" evidence="6">
    <location>
        <begin position="1"/>
        <end position="37"/>
    </location>
</feature>
<dbReference type="Pfam" id="PF00107">
    <property type="entry name" value="ADH_zinc_N"/>
    <property type="match status" value="1"/>
</dbReference>
<evidence type="ECO:0000256" key="5">
    <source>
        <dbReference type="RuleBase" id="RU361277"/>
    </source>
</evidence>
<feature type="compositionally biased region" description="Polar residues" evidence="6">
    <location>
        <begin position="22"/>
        <end position="34"/>
    </location>
</feature>
<dbReference type="AlphaFoldDB" id="A0AAW1NTK1"/>
<dbReference type="InterPro" id="IPR013154">
    <property type="entry name" value="ADH-like_N"/>
</dbReference>
<protein>
    <recommendedName>
        <fullName evidence="7">Enoyl reductase (ER) domain-containing protein</fullName>
    </recommendedName>
</protein>
<dbReference type="Pfam" id="PF08240">
    <property type="entry name" value="ADH_N"/>
    <property type="match status" value="1"/>
</dbReference>
<dbReference type="InterPro" id="IPR036291">
    <property type="entry name" value="NAD(P)-bd_dom_sf"/>
</dbReference>
<evidence type="ECO:0000259" key="7">
    <source>
        <dbReference type="SMART" id="SM00829"/>
    </source>
</evidence>
<dbReference type="SUPFAM" id="SSF51735">
    <property type="entry name" value="NAD(P)-binding Rossmann-fold domains"/>
    <property type="match status" value="1"/>
</dbReference>
<name>A0AAW1NTK1_9CHLO</name>